<comment type="caution">
    <text evidence="3">The sequence shown here is derived from an EMBL/GenBank/DDBJ whole genome shotgun (WGS) entry which is preliminary data.</text>
</comment>
<evidence type="ECO:0000256" key="1">
    <source>
        <dbReference type="SAM" id="SignalP"/>
    </source>
</evidence>
<organism evidence="3 4">
    <name type="scientific">Xylaria flabelliformis</name>
    <dbReference type="NCBI Taxonomy" id="2512241"/>
    <lineage>
        <taxon>Eukaryota</taxon>
        <taxon>Fungi</taxon>
        <taxon>Dikarya</taxon>
        <taxon>Ascomycota</taxon>
        <taxon>Pezizomycotina</taxon>
        <taxon>Sordariomycetes</taxon>
        <taxon>Xylariomycetidae</taxon>
        <taxon>Xylariales</taxon>
        <taxon>Xylariaceae</taxon>
        <taxon>Xylaria</taxon>
    </lineage>
</organism>
<evidence type="ECO:0000313" key="3">
    <source>
        <dbReference type="EMBL" id="TRX98053.1"/>
    </source>
</evidence>
<evidence type="ECO:0000313" key="4">
    <source>
        <dbReference type="Proteomes" id="UP000319160"/>
    </source>
</evidence>
<dbReference type="Pfam" id="PF09362">
    <property type="entry name" value="DUF1996"/>
    <property type="match status" value="1"/>
</dbReference>
<accession>A0A553ICW4</accession>
<feature type="domain" description="DUF1996" evidence="2">
    <location>
        <begin position="40"/>
        <end position="278"/>
    </location>
</feature>
<evidence type="ECO:0000259" key="2">
    <source>
        <dbReference type="Pfam" id="PF09362"/>
    </source>
</evidence>
<dbReference type="PANTHER" id="PTHR43662">
    <property type="match status" value="1"/>
</dbReference>
<dbReference type="Proteomes" id="UP000319160">
    <property type="component" value="Unassembled WGS sequence"/>
</dbReference>
<dbReference type="PANTHER" id="PTHR43662:SF3">
    <property type="entry name" value="DOMAIN PROTEIN, PUTATIVE (AFU_ORTHOLOGUE AFUA_6G11970)-RELATED"/>
    <property type="match status" value="1"/>
</dbReference>
<dbReference type="InterPro" id="IPR018535">
    <property type="entry name" value="DUF1996"/>
</dbReference>
<feature type="chain" id="PRO_5021932815" description="DUF1996 domain-containing protein" evidence="1">
    <location>
        <begin position="21"/>
        <end position="374"/>
    </location>
</feature>
<dbReference type="EMBL" id="VFLP01000004">
    <property type="protein sequence ID" value="TRX98053.1"/>
    <property type="molecule type" value="Genomic_DNA"/>
</dbReference>
<dbReference type="OrthoDB" id="74764at2759"/>
<proteinExistence type="predicted"/>
<sequence>MAVAKYLGTLLGLYAVGSQAQQGPYFVLGSGMPLVIERADPVLNPGSALSSHVHSVVGGNGFAITMNFAQAQKSTCATVSPKADKSNYWMPNLYYHDPRNGSFIRVPEQPYHKIYYKYGNGNNQYDTDITEFPQEFRMVAGSNTARSYNYTTMGPYGSELGWSCHGDSSHPDFYTTGIPTGFTACPGGLAAAITFPSCWNGKAFDVNNPSAHVAYPVADGLQGCPVGYRVARFPQIFIEYWLNTQTFNGLYGANDKPFVLSNGDPTGYGFHAVFINGWDVGVLKSIMPTCRPGNTGTPPLSDSSCFGNHGGLFTQQQMDACRQQPTTSENVGWKFGQNDNPVGNVLTYGGVVGNKLPGCNPIQAGPGPATVQNC</sequence>
<keyword evidence="4" id="KW-1185">Reference proteome</keyword>
<dbReference type="STRING" id="2512241.A0A553ICW4"/>
<protein>
    <recommendedName>
        <fullName evidence="2">DUF1996 domain-containing protein</fullName>
    </recommendedName>
</protein>
<name>A0A553ICW4_9PEZI</name>
<reference evidence="4" key="1">
    <citation type="submission" date="2019-06" db="EMBL/GenBank/DDBJ databases">
        <title>Draft genome sequence of the griseofulvin-producing fungus Xylaria cubensis strain G536.</title>
        <authorList>
            <person name="Mead M.E."/>
            <person name="Raja H.A."/>
            <person name="Steenwyk J.L."/>
            <person name="Knowles S.L."/>
            <person name="Oberlies N.H."/>
            <person name="Rokas A."/>
        </authorList>
    </citation>
    <scope>NUCLEOTIDE SEQUENCE [LARGE SCALE GENOMIC DNA]</scope>
    <source>
        <strain evidence="4">G536</strain>
    </source>
</reference>
<keyword evidence="1" id="KW-0732">Signal</keyword>
<gene>
    <name evidence="3" type="ORF">FHL15_001263</name>
</gene>
<feature type="signal peptide" evidence="1">
    <location>
        <begin position="1"/>
        <end position="20"/>
    </location>
</feature>
<dbReference type="AlphaFoldDB" id="A0A553ICW4"/>